<dbReference type="PANTHER" id="PTHR13090">
    <property type="entry name" value="ARGININE-HYDROXYLASE NDUFAF5, MITOCHONDRIAL"/>
    <property type="match status" value="1"/>
</dbReference>
<dbReference type="EMBL" id="FXXQ01000011">
    <property type="protein sequence ID" value="SMX24951.1"/>
    <property type="molecule type" value="Genomic_DNA"/>
</dbReference>
<evidence type="ECO:0000313" key="4">
    <source>
        <dbReference type="EMBL" id="SMX24951.1"/>
    </source>
</evidence>
<feature type="region of interest" description="Disordered" evidence="3">
    <location>
        <begin position="244"/>
        <end position="280"/>
    </location>
</feature>
<accession>A0A238J3Q3</accession>
<proteinExistence type="predicted"/>
<sequence length="280" mass="30643">MIDAPRLTDRNALALHRARAARRPEFFLLNEVAADLEERLSEVNKTFTKTAIVGGLRGPFEAMLQDAVSVSDDEPLGLGRAAHDLVVHTMALHWADDPVGQLVQSRLALEPDGLFVAVFFGGQTLHELRTSLAQAESLVTGGLSPRVLPMGDLRDLGGLLQRAGFALPVADNRTTTVRYRKLADLVRDLRGMGETNALSSRHRSLGNKRLFAEAEGQYRTHFSDDDGYLLATFEVVFLTGWAPDERQPKPLRPGSATKRLSDALGTTELPTGDRVEPPKS</sequence>
<gene>
    <name evidence="4" type="ORF">BOA8489_03084</name>
</gene>
<dbReference type="InterPro" id="IPR050602">
    <property type="entry name" value="Malonyl-ACP_OMT"/>
</dbReference>
<keyword evidence="2" id="KW-0808">Transferase</keyword>
<keyword evidence="5" id="KW-1185">Reference proteome</keyword>
<dbReference type="AlphaFoldDB" id="A0A238J3Q3"/>
<feature type="compositionally biased region" description="Basic and acidic residues" evidence="3">
    <location>
        <begin position="271"/>
        <end position="280"/>
    </location>
</feature>
<dbReference type="PANTHER" id="PTHR13090:SF1">
    <property type="entry name" value="ARGININE-HYDROXYLASE NDUFAF5, MITOCHONDRIAL"/>
    <property type="match status" value="1"/>
</dbReference>
<dbReference type="OrthoDB" id="9793723at2"/>
<evidence type="ECO:0000256" key="2">
    <source>
        <dbReference type="ARBA" id="ARBA00022679"/>
    </source>
</evidence>
<evidence type="ECO:0000256" key="1">
    <source>
        <dbReference type="ARBA" id="ARBA00022603"/>
    </source>
</evidence>
<evidence type="ECO:0008006" key="6">
    <source>
        <dbReference type="Google" id="ProtNLM"/>
    </source>
</evidence>
<organism evidence="4 5">
    <name type="scientific">Boseongicola aestuarii</name>
    <dbReference type="NCBI Taxonomy" id="1470561"/>
    <lineage>
        <taxon>Bacteria</taxon>
        <taxon>Pseudomonadati</taxon>
        <taxon>Pseudomonadota</taxon>
        <taxon>Alphaproteobacteria</taxon>
        <taxon>Rhodobacterales</taxon>
        <taxon>Paracoccaceae</taxon>
        <taxon>Boseongicola</taxon>
    </lineage>
</organism>
<dbReference type="GO" id="GO:0032259">
    <property type="term" value="P:methylation"/>
    <property type="evidence" value="ECO:0007669"/>
    <property type="project" value="UniProtKB-KW"/>
</dbReference>
<dbReference type="Proteomes" id="UP000201838">
    <property type="component" value="Unassembled WGS sequence"/>
</dbReference>
<protein>
    <recommendedName>
        <fullName evidence="6">Methyltransferase type 11 domain-containing protein</fullName>
    </recommendedName>
</protein>
<reference evidence="4 5" key="1">
    <citation type="submission" date="2017-05" db="EMBL/GenBank/DDBJ databases">
        <authorList>
            <person name="Song R."/>
            <person name="Chenine A.L."/>
            <person name="Ruprecht R.M."/>
        </authorList>
    </citation>
    <scope>NUCLEOTIDE SEQUENCE [LARGE SCALE GENOMIC DNA]</scope>
    <source>
        <strain evidence="4 5">CECT 8489</strain>
    </source>
</reference>
<evidence type="ECO:0000256" key="3">
    <source>
        <dbReference type="SAM" id="MobiDB-lite"/>
    </source>
</evidence>
<dbReference type="GO" id="GO:0008168">
    <property type="term" value="F:methyltransferase activity"/>
    <property type="evidence" value="ECO:0007669"/>
    <property type="project" value="UniProtKB-KW"/>
</dbReference>
<dbReference type="Gene3D" id="3.40.50.150">
    <property type="entry name" value="Vaccinia Virus protein VP39"/>
    <property type="match status" value="1"/>
</dbReference>
<dbReference type="InterPro" id="IPR029063">
    <property type="entry name" value="SAM-dependent_MTases_sf"/>
</dbReference>
<evidence type="ECO:0000313" key="5">
    <source>
        <dbReference type="Proteomes" id="UP000201838"/>
    </source>
</evidence>
<name>A0A238J3Q3_9RHOB</name>
<keyword evidence="1" id="KW-0489">Methyltransferase</keyword>
<dbReference type="SUPFAM" id="SSF53335">
    <property type="entry name" value="S-adenosyl-L-methionine-dependent methyltransferases"/>
    <property type="match status" value="1"/>
</dbReference>